<evidence type="ECO:0000313" key="3">
    <source>
        <dbReference type="Proteomes" id="UP000066737"/>
    </source>
</evidence>
<dbReference type="STRING" id="1407499.HHUB_1129"/>
<accession>A0A0U5GZM9</accession>
<evidence type="ECO:0000313" key="2">
    <source>
        <dbReference type="EMBL" id="CQH45375.1"/>
    </source>
</evidence>
<proteinExistence type="predicted"/>
<gene>
    <name evidence="2" type="ORF">HHUB_1129</name>
</gene>
<dbReference type="AlphaFoldDB" id="A0A0U5GZM9"/>
<organism evidence="2 3">
    <name type="scientific">Halobacterium hubeiense</name>
    <dbReference type="NCBI Taxonomy" id="1407499"/>
    <lineage>
        <taxon>Archaea</taxon>
        <taxon>Methanobacteriati</taxon>
        <taxon>Methanobacteriota</taxon>
        <taxon>Stenosarchaea group</taxon>
        <taxon>Halobacteria</taxon>
        <taxon>Halobacteriales</taxon>
        <taxon>Halobacteriaceae</taxon>
        <taxon>Halobacterium</taxon>
    </lineage>
</organism>
<dbReference type="EMBL" id="LN831302">
    <property type="protein sequence ID" value="CQH45375.1"/>
    <property type="molecule type" value="Genomic_DNA"/>
</dbReference>
<dbReference type="KEGG" id="hhb:Hhub_1129"/>
<dbReference type="OrthoDB" id="170871at2157"/>
<feature type="compositionally biased region" description="Low complexity" evidence="1">
    <location>
        <begin position="232"/>
        <end position="256"/>
    </location>
</feature>
<dbReference type="GeneID" id="43331028"/>
<evidence type="ECO:0000256" key="1">
    <source>
        <dbReference type="SAM" id="MobiDB-lite"/>
    </source>
</evidence>
<reference evidence="3" key="1">
    <citation type="journal article" date="2016" name="Environ. Microbiol.">
        <title>The complete genome of a viable archaeum isolated from 123-million-year-old rock salt.</title>
        <authorList>
            <person name="Jaakkola S.T."/>
            <person name="Pfeiffer F."/>
            <person name="Ravantti J.J."/>
            <person name="Guo Q."/>
            <person name="Liu Y."/>
            <person name="Chen X."/>
            <person name="Ma H."/>
            <person name="Yang C."/>
            <person name="Oksanen H.M."/>
            <person name="Bamford D.H."/>
        </authorList>
    </citation>
    <scope>NUCLEOTIDE SEQUENCE</scope>
    <source>
        <strain evidence="3">JI20-1</strain>
    </source>
</reference>
<sequence length="331" mass="32686">MKATVLLVTALLVVGAAAPMAVAASAADGSAAADAVVTQEEDAANGTDNETETAPGARLAGVVGVQGAEVEGEVEQRSLRERLRAANSNASKASVVANQTRTLDQRLEELRERKQELEAARDNGTIPPGRYRGEVAGLAARISTLQAMSNETADTARSLPDNELEAHGVNVSALDRLRTSASNLSGPEVAAIARDIAGPPGNRSAGPPFGNGMGGPPTDVPGGGEDNETDSGPGNAPGAPGNAPTNPGNDSDAGNATDDDTAGPGVDAPGNDADANTTETSDGDADSGDSDTGGAGSGGDGNAGPPDDAGNGNDSPGRSLVDWNALAALLP</sequence>
<dbReference type="RefSeq" id="WP_059055261.1">
    <property type="nucleotide sequence ID" value="NZ_LN831302.1"/>
</dbReference>
<name>A0A0U5GZM9_9EURY</name>
<dbReference type="Proteomes" id="UP000066737">
    <property type="component" value="Chromosome I"/>
</dbReference>
<keyword evidence="3" id="KW-1185">Reference proteome</keyword>
<feature type="compositionally biased region" description="Low complexity" evidence="1">
    <location>
        <begin position="303"/>
        <end position="317"/>
    </location>
</feature>
<protein>
    <submittedName>
        <fullName evidence="2">Uncharacterized protein</fullName>
    </submittedName>
</protein>
<feature type="compositionally biased region" description="Gly residues" evidence="1">
    <location>
        <begin position="291"/>
        <end position="302"/>
    </location>
</feature>
<feature type="region of interest" description="Disordered" evidence="1">
    <location>
        <begin position="195"/>
        <end position="319"/>
    </location>
</feature>